<dbReference type="RefSeq" id="WP_226599046.1">
    <property type="nucleotide sequence ID" value="NZ_BMUA01000045.1"/>
</dbReference>
<dbReference type="InterPro" id="IPR050519">
    <property type="entry name" value="Glycosyltransf_28_UgtP"/>
</dbReference>
<evidence type="ECO:0000256" key="1">
    <source>
        <dbReference type="ARBA" id="ARBA00006962"/>
    </source>
</evidence>
<dbReference type="PANTHER" id="PTHR43025">
    <property type="entry name" value="MONOGALACTOSYLDIACYLGLYCEROL SYNTHASE"/>
    <property type="match status" value="1"/>
</dbReference>
<organism evidence="5 6">
    <name type="scientific">Streptomyces violascens</name>
    <dbReference type="NCBI Taxonomy" id="67381"/>
    <lineage>
        <taxon>Bacteria</taxon>
        <taxon>Bacillati</taxon>
        <taxon>Actinomycetota</taxon>
        <taxon>Actinomycetes</taxon>
        <taxon>Kitasatosporales</taxon>
        <taxon>Streptomycetaceae</taxon>
        <taxon>Streptomyces</taxon>
    </lineage>
</organism>
<evidence type="ECO:0000256" key="2">
    <source>
        <dbReference type="ARBA" id="ARBA00022676"/>
    </source>
</evidence>
<dbReference type="Pfam" id="PF06925">
    <property type="entry name" value="MGDG_synth"/>
    <property type="match status" value="1"/>
</dbReference>
<dbReference type="EMBL" id="BNDY01000017">
    <property type="protein sequence ID" value="GHI39860.1"/>
    <property type="molecule type" value="Genomic_DNA"/>
</dbReference>
<dbReference type="SUPFAM" id="SSF53756">
    <property type="entry name" value="UDP-Glycosyltransferase/glycogen phosphorylase"/>
    <property type="match status" value="1"/>
</dbReference>
<dbReference type="InterPro" id="IPR009695">
    <property type="entry name" value="Diacylglyc_glucosyltr_N"/>
</dbReference>
<feature type="domain" description="Diacylglycerol glucosyltransferase N-terminal" evidence="4">
    <location>
        <begin position="32"/>
        <end position="190"/>
    </location>
</feature>
<sequence>MLRRDIPDDVRPAGPPPAGRITIVSASVGAGHDGAADALAVELEAAGFQVDRHDFLDLLPARLGHVLCSAYHRLLTSAPSSYQRIYAATERSGSPGPAVRALLRSAERRILREIGPDSRAVVSTYPLASQALGALRRSGRLGIPALTYLTDFSVHPLWVAPGIDAHLAAHPVPAAQATALDAAAVRVTGPVTGSRFIDVDEAERRATRDRFGLPHDAVLALLVAGSWGVGPVRESAAEIRDSAVVEPVIVCGRNTALVEQLRADGFRYVHEWIGDMPLLMRACDVLVQNAGGLTSLEAFASGLPVASYRCIPGHGQTNAAALDEAGLAVWIRRSEDLTSVLSDLAKGSLGERQRAAGLALFASNPGPAAAISAAALPHPHANRKRKLAVSRGKLVAAALTATLSLGVAAPLAHAYESGSGRLPHLAHSFFERYEL</sequence>
<comment type="caution">
    <text evidence="5">The sequence shown here is derived from an EMBL/GenBank/DDBJ whole genome shotgun (WGS) entry which is preliminary data.</text>
</comment>
<comment type="similarity">
    <text evidence="1">Belongs to the glycosyltransferase 28 family.</text>
</comment>
<evidence type="ECO:0000259" key="4">
    <source>
        <dbReference type="Pfam" id="PF06925"/>
    </source>
</evidence>
<gene>
    <name evidence="5" type="ORF">Sviol_42680</name>
</gene>
<proteinExistence type="inferred from homology"/>
<dbReference type="Proteomes" id="UP001050808">
    <property type="component" value="Unassembled WGS sequence"/>
</dbReference>
<dbReference type="PANTHER" id="PTHR43025:SF3">
    <property type="entry name" value="MONOGALACTOSYLDIACYLGLYCEROL SYNTHASE 1, CHLOROPLASTIC"/>
    <property type="match status" value="1"/>
</dbReference>
<evidence type="ECO:0000313" key="5">
    <source>
        <dbReference type="EMBL" id="GHI39860.1"/>
    </source>
</evidence>
<reference evidence="5" key="1">
    <citation type="submission" date="2024-05" db="EMBL/GenBank/DDBJ databases">
        <title>Whole genome shotgun sequence of Streptomyces violascens NBRC 12920.</title>
        <authorList>
            <person name="Komaki H."/>
            <person name="Tamura T."/>
        </authorList>
    </citation>
    <scope>NUCLEOTIDE SEQUENCE</scope>
    <source>
        <strain evidence="5">NBRC 12920</strain>
    </source>
</reference>
<dbReference type="Gene3D" id="3.40.50.2000">
    <property type="entry name" value="Glycogen Phosphorylase B"/>
    <property type="match status" value="1"/>
</dbReference>
<keyword evidence="3" id="KW-0808">Transferase</keyword>
<keyword evidence="6" id="KW-1185">Reference proteome</keyword>
<evidence type="ECO:0000256" key="3">
    <source>
        <dbReference type="ARBA" id="ARBA00022679"/>
    </source>
</evidence>
<evidence type="ECO:0000313" key="6">
    <source>
        <dbReference type="Proteomes" id="UP001050808"/>
    </source>
</evidence>
<protein>
    <recommendedName>
        <fullName evidence="4">Diacylglycerol glucosyltransferase N-terminal domain-containing protein</fullName>
    </recommendedName>
</protein>
<accession>A0ABQ3QRH2</accession>
<keyword evidence="2" id="KW-0328">Glycosyltransferase</keyword>
<name>A0ABQ3QRH2_9ACTN</name>